<accession>A0AAW0LAI0</accession>
<reference evidence="1 2" key="1">
    <citation type="journal article" date="2018" name="Sci. Data">
        <title>The draft genome sequence of cork oak.</title>
        <authorList>
            <person name="Ramos A.M."/>
            <person name="Usie A."/>
            <person name="Barbosa P."/>
            <person name="Barros P.M."/>
            <person name="Capote T."/>
            <person name="Chaves I."/>
            <person name="Simoes F."/>
            <person name="Abreu I."/>
            <person name="Carrasquinho I."/>
            <person name="Faro C."/>
            <person name="Guimaraes J.B."/>
            <person name="Mendonca D."/>
            <person name="Nobrega F."/>
            <person name="Rodrigues L."/>
            <person name="Saibo N.J.M."/>
            <person name="Varela M.C."/>
            <person name="Egas C."/>
            <person name="Matos J."/>
            <person name="Miguel C.M."/>
            <person name="Oliveira M.M."/>
            <person name="Ricardo C.P."/>
            <person name="Goncalves S."/>
        </authorList>
    </citation>
    <scope>NUCLEOTIDE SEQUENCE [LARGE SCALE GENOMIC DNA]</scope>
    <source>
        <strain evidence="2">cv. HL8</strain>
    </source>
</reference>
<dbReference type="PANTHER" id="PTHR47003:SF3">
    <property type="entry name" value="SMALL RIBOSOMAL SUBUNIT PROTEIN MS81 (RPPR8)"/>
    <property type="match status" value="1"/>
</dbReference>
<dbReference type="AlphaFoldDB" id="A0AAW0LAI0"/>
<dbReference type="Proteomes" id="UP000237347">
    <property type="component" value="Unassembled WGS sequence"/>
</dbReference>
<comment type="caution">
    <text evidence="1">The sequence shown here is derived from an EMBL/GenBank/DDBJ whole genome shotgun (WGS) entry which is preliminary data.</text>
</comment>
<dbReference type="InterPro" id="IPR044578">
    <property type="entry name" value="BIR6-like"/>
</dbReference>
<protein>
    <submittedName>
        <fullName evidence="1">Pentatricopeptide repeat-containing protein</fullName>
    </submittedName>
</protein>
<feature type="non-terminal residue" evidence="1">
    <location>
        <position position="149"/>
    </location>
</feature>
<sequence length="149" mass="17071">MKNQGFPPFMDPFIEYVSKSRTGDVAINFLKEMPSKKFPVTSVFLHTFEAFFKAGRHIEAQNFLSKCPAYIHNYADVLNLFCSMKSRKSVRICRGDLLFNSHNPTLSSSMPQLLPLQCSSISYLPTNNLNTPFCVTGFVVHLYELGYWR</sequence>
<evidence type="ECO:0000313" key="2">
    <source>
        <dbReference type="Proteomes" id="UP000237347"/>
    </source>
</evidence>
<dbReference type="EMBL" id="PKMF04000133">
    <property type="protein sequence ID" value="KAK7847951.1"/>
    <property type="molecule type" value="Genomic_DNA"/>
</dbReference>
<name>A0AAW0LAI0_QUESU</name>
<organism evidence="1 2">
    <name type="scientific">Quercus suber</name>
    <name type="common">Cork oak</name>
    <dbReference type="NCBI Taxonomy" id="58331"/>
    <lineage>
        <taxon>Eukaryota</taxon>
        <taxon>Viridiplantae</taxon>
        <taxon>Streptophyta</taxon>
        <taxon>Embryophyta</taxon>
        <taxon>Tracheophyta</taxon>
        <taxon>Spermatophyta</taxon>
        <taxon>Magnoliopsida</taxon>
        <taxon>eudicotyledons</taxon>
        <taxon>Gunneridae</taxon>
        <taxon>Pentapetalae</taxon>
        <taxon>rosids</taxon>
        <taxon>fabids</taxon>
        <taxon>Fagales</taxon>
        <taxon>Fagaceae</taxon>
        <taxon>Quercus</taxon>
    </lineage>
</organism>
<keyword evidence="2" id="KW-1185">Reference proteome</keyword>
<gene>
    <name evidence="1" type="ORF">CFP56_005664</name>
</gene>
<dbReference type="PANTHER" id="PTHR47003">
    <property type="entry name" value="OS01G0970900 PROTEIN"/>
    <property type="match status" value="1"/>
</dbReference>
<evidence type="ECO:0000313" key="1">
    <source>
        <dbReference type="EMBL" id="KAK7847951.1"/>
    </source>
</evidence>
<dbReference type="GO" id="GO:0008380">
    <property type="term" value="P:RNA splicing"/>
    <property type="evidence" value="ECO:0007669"/>
    <property type="project" value="InterPro"/>
</dbReference>
<proteinExistence type="predicted"/>